<dbReference type="SUPFAM" id="SSF56112">
    <property type="entry name" value="Protein kinase-like (PK-like)"/>
    <property type="match status" value="1"/>
</dbReference>
<accession>A0ABR4AKC6</accession>
<comment type="caution">
    <text evidence="2">The sequence shown here is derived from an EMBL/GenBank/DDBJ whole genome shotgun (WGS) entry which is preliminary data.</text>
</comment>
<evidence type="ECO:0000313" key="3">
    <source>
        <dbReference type="Proteomes" id="UP001590951"/>
    </source>
</evidence>
<dbReference type="Pfam" id="PF01636">
    <property type="entry name" value="APH"/>
    <property type="match status" value="1"/>
</dbReference>
<dbReference type="Gene3D" id="3.90.1200.10">
    <property type="match status" value="1"/>
</dbReference>
<gene>
    <name evidence="2" type="ORF">ABVK25_011908</name>
</gene>
<keyword evidence="3" id="KW-1185">Reference proteome</keyword>
<organism evidence="2 3">
    <name type="scientific">Lepraria finkii</name>
    <dbReference type="NCBI Taxonomy" id="1340010"/>
    <lineage>
        <taxon>Eukaryota</taxon>
        <taxon>Fungi</taxon>
        <taxon>Dikarya</taxon>
        <taxon>Ascomycota</taxon>
        <taxon>Pezizomycotina</taxon>
        <taxon>Lecanoromycetes</taxon>
        <taxon>OSLEUM clade</taxon>
        <taxon>Lecanoromycetidae</taxon>
        <taxon>Lecanorales</taxon>
        <taxon>Lecanorineae</taxon>
        <taxon>Stereocaulaceae</taxon>
        <taxon>Lepraria</taxon>
    </lineage>
</organism>
<dbReference type="InterPro" id="IPR002575">
    <property type="entry name" value="Aminoglycoside_PTrfase"/>
</dbReference>
<evidence type="ECO:0000259" key="1">
    <source>
        <dbReference type="Pfam" id="PF01636"/>
    </source>
</evidence>
<dbReference type="PANTHER" id="PTHR21310:SF13">
    <property type="entry name" value="AMINOGLYCOSIDE PHOSPHOTRANSFERASE DOMAIN-CONTAINING PROTEIN"/>
    <property type="match status" value="1"/>
</dbReference>
<evidence type="ECO:0000313" key="2">
    <source>
        <dbReference type="EMBL" id="KAL2045956.1"/>
    </source>
</evidence>
<reference evidence="2 3" key="1">
    <citation type="submission" date="2024-09" db="EMBL/GenBank/DDBJ databases">
        <title>Rethinking Asexuality: The Enigmatic Case of Functional Sexual Genes in Lepraria (Stereocaulaceae).</title>
        <authorList>
            <person name="Doellman M."/>
            <person name="Sun Y."/>
            <person name="Barcenas-Pena A."/>
            <person name="Lumbsch H.T."/>
            <person name="Grewe F."/>
        </authorList>
    </citation>
    <scope>NUCLEOTIDE SEQUENCE [LARGE SCALE GENOMIC DNA]</scope>
    <source>
        <strain evidence="2 3">Grewe 0041</strain>
    </source>
</reference>
<protein>
    <recommendedName>
        <fullName evidence="1">Aminoglycoside phosphotransferase domain-containing protein</fullName>
    </recommendedName>
</protein>
<dbReference type="Proteomes" id="UP001590951">
    <property type="component" value="Unassembled WGS sequence"/>
</dbReference>
<sequence length="410" mass="47894">MKGQHGVDWVETTFGWEPHWTMDPRVSDIEAVMKTTFQIPQDCNVVFIGQGALNKLYRVQYGNDSLLMRISLPVDPSSKTESEVATLHFIRKNSNLPVPRVQAYNSSRSDPIGFEWILMNLMPGMPLQERWRSISWPAKEAIVEQLAGFSASMYRRQFRAIGNIYPNPKRPDLSTLEIQRIVSMQFFWGDHLSQAVSRGPFQSSQEWIAARLSLNEADSERILRHSSDEDEREDAETTLRIIQRLRNHLPEFFPTKGIERTMFFHDDLSQQNILVDKDGNLTAVVDWECVSALPLWKACQCPAFLQGRDRNDEPIRDAYGRSKNGDANDLFWEHWLEYEFTRLRSFFLKKMYKLECGWIDVFRSSQKQRDFDLAAQNCDNPFCFRTIHAWLDDVEQKKEPMRGLSERLQE</sequence>
<feature type="domain" description="Aminoglycoside phosphotransferase" evidence="1">
    <location>
        <begin position="46"/>
        <end position="291"/>
    </location>
</feature>
<dbReference type="Gene3D" id="3.30.200.20">
    <property type="entry name" value="Phosphorylase Kinase, domain 1"/>
    <property type="match status" value="1"/>
</dbReference>
<dbReference type="EMBL" id="JBHFEH010000127">
    <property type="protein sequence ID" value="KAL2045956.1"/>
    <property type="molecule type" value="Genomic_DNA"/>
</dbReference>
<dbReference type="InterPro" id="IPR011009">
    <property type="entry name" value="Kinase-like_dom_sf"/>
</dbReference>
<proteinExistence type="predicted"/>
<dbReference type="PANTHER" id="PTHR21310">
    <property type="entry name" value="AMINOGLYCOSIDE PHOSPHOTRANSFERASE-RELATED-RELATED"/>
    <property type="match status" value="1"/>
</dbReference>
<name>A0ABR4AKC6_9LECA</name>
<dbReference type="InterPro" id="IPR051678">
    <property type="entry name" value="AGP_Transferase"/>
</dbReference>